<sequence length="161" mass="19390">MNDVMTPELAAEIERLSIFFGVVMLIVWALFANTVRNTLRLIAKENQAILPSQSWFLLLPFFNIYWNFEVARRLSYSLNNEFFDRKIAVEENPGYNAGMIYAWSYLVFHLPFPPFIRMLAMIVCFVYFISYWFKINQYRVLLLEHNKWQEARRENEDKHED</sequence>
<protein>
    <recommendedName>
        <fullName evidence="4">DUF4328 domain-containing protein</fullName>
    </recommendedName>
</protein>
<organism evidence="2 3">
    <name type="scientific">Sphingobacterium lactis</name>
    <dbReference type="NCBI Taxonomy" id="797291"/>
    <lineage>
        <taxon>Bacteria</taxon>
        <taxon>Pseudomonadati</taxon>
        <taxon>Bacteroidota</taxon>
        <taxon>Sphingobacteriia</taxon>
        <taxon>Sphingobacteriales</taxon>
        <taxon>Sphingobacteriaceae</taxon>
        <taxon>Sphingobacterium</taxon>
    </lineage>
</organism>
<keyword evidence="1" id="KW-0472">Membrane</keyword>
<reference evidence="3" key="1">
    <citation type="submission" date="2016-10" db="EMBL/GenBank/DDBJ databases">
        <authorList>
            <person name="Varghese N."/>
            <person name="Submissions S."/>
        </authorList>
    </citation>
    <scope>NUCLEOTIDE SEQUENCE [LARGE SCALE GENOMIC DNA]</scope>
    <source>
        <strain evidence="3">DSM 22361</strain>
    </source>
</reference>
<keyword evidence="1" id="KW-0812">Transmembrane</keyword>
<feature type="transmembrane region" description="Helical" evidence="1">
    <location>
        <begin position="48"/>
        <end position="68"/>
    </location>
</feature>
<gene>
    <name evidence="2" type="ORF">SAMN05421877_107140</name>
</gene>
<feature type="transmembrane region" description="Helical" evidence="1">
    <location>
        <begin position="115"/>
        <end position="133"/>
    </location>
</feature>
<evidence type="ECO:0000313" key="2">
    <source>
        <dbReference type="EMBL" id="SEG38786.1"/>
    </source>
</evidence>
<evidence type="ECO:0000256" key="1">
    <source>
        <dbReference type="SAM" id="Phobius"/>
    </source>
</evidence>
<accession>A0A1H5ZTN1</accession>
<evidence type="ECO:0008006" key="4">
    <source>
        <dbReference type="Google" id="ProtNLM"/>
    </source>
</evidence>
<proteinExistence type="predicted"/>
<evidence type="ECO:0000313" key="3">
    <source>
        <dbReference type="Proteomes" id="UP000236731"/>
    </source>
</evidence>
<keyword evidence="1" id="KW-1133">Transmembrane helix</keyword>
<dbReference type="OrthoDB" id="674197at2"/>
<dbReference type="RefSeq" id="WP_103906577.1">
    <property type="nucleotide sequence ID" value="NZ_CP049246.1"/>
</dbReference>
<keyword evidence="3" id="KW-1185">Reference proteome</keyword>
<name>A0A1H5ZTN1_9SPHI</name>
<feature type="transmembrane region" description="Helical" evidence="1">
    <location>
        <begin position="16"/>
        <end position="36"/>
    </location>
</feature>
<dbReference type="AlphaFoldDB" id="A0A1H5ZTN1"/>
<dbReference type="Proteomes" id="UP000236731">
    <property type="component" value="Unassembled WGS sequence"/>
</dbReference>
<dbReference type="EMBL" id="FNUT01000007">
    <property type="protein sequence ID" value="SEG38786.1"/>
    <property type="molecule type" value="Genomic_DNA"/>
</dbReference>